<dbReference type="InterPro" id="IPR026265">
    <property type="entry name" value="LptC"/>
</dbReference>
<dbReference type="Pfam" id="PF06835">
    <property type="entry name" value="LptC"/>
    <property type="match status" value="1"/>
</dbReference>
<accession>A0A7X2TST6</accession>
<name>A0A7X2TST6_9SPIO</name>
<evidence type="ECO:0000313" key="2">
    <source>
        <dbReference type="Proteomes" id="UP000460549"/>
    </source>
</evidence>
<dbReference type="GO" id="GO:0005886">
    <property type="term" value="C:plasma membrane"/>
    <property type="evidence" value="ECO:0007669"/>
    <property type="project" value="InterPro"/>
</dbReference>
<proteinExistence type="predicted"/>
<dbReference type="Gene3D" id="2.60.450.10">
    <property type="entry name" value="Lipopolysaccharide (LPS) transport protein A like domain"/>
    <property type="match status" value="1"/>
</dbReference>
<organism evidence="1 2">
    <name type="scientific">Bullifex porci</name>
    <dbReference type="NCBI Taxonomy" id="2606638"/>
    <lineage>
        <taxon>Bacteria</taxon>
        <taxon>Pseudomonadati</taxon>
        <taxon>Spirochaetota</taxon>
        <taxon>Spirochaetia</taxon>
        <taxon>Spirochaetales</taxon>
        <taxon>Spirochaetaceae</taxon>
        <taxon>Bullifex</taxon>
    </lineage>
</organism>
<dbReference type="PROSITE" id="PS51257">
    <property type="entry name" value="PROKAR_LIPOPROTEIN"/>
    <property type="match status" value="1"/>
</dbReference>
<evidence type="ECO:0000313" key="1">
    <source>
        <dbReference type="EMBL" id="MSU07313.1"/>
    </source>
</evidence>
<dbReference type="NCBIfam" id="TIGR04409">
    <property type="entry name" value="LptC_YrbK"/>
    <property type="match status" value="1"/>
</dbReference>
<sequence>MRNILFVLIFILILSGCSRDDSSSIVLREEFEMPDIILQDTRYTLSTGEGEPIVIEAKEMKVFQAEDKVLVSNISFSQKNSDGKDYITGTAFSGNINIKDKVCYFSGKTSLKQHIDNLSIEAESLTFDSRDNTVSATGEVSVTFPGGSIVGTDLFADLTRMSLELREIKEGGVDN</sequence>
<gene>
    <name evidence="1" type="primary">lptC</name>
    <name evidence="1" type="ORF">FYJ80_11195</name>
</gene>
<reference evidence="1 2" key="1">
    <citation type="submission" date="2019-08" db="EMBL/GenBank/DDBJ databases">
        <title>In-depth cultivation of the pig gut microbiome towards novel bacterial diversity and tailored functional studies.</title>
        <authorList>
            <person name="Wylensek D."/>
            <person name="Hitch T.C.A."/>
            <person name="Clavel T."/>
        </authorList>
    </citation>
    <scope>NUCLEOTIDE SEQUENCE [LARGE SCALE GENOMIC DNA]</scope>
    <source>
        <strain evidence="1 2">NM-380-WT-3C1</strain>
    </source>
</reference>
<dbReference type="AlphaFoldDB" id="A0A7X2TST6"/>
<keyword evidence="2" id="KW-1185">Reference proteome</keyword>
<dbReference type="GO" id="GO:0015221">
    <property type="term" value="F:lipopolysaccharide transmembrane transporter activity"/>
    <property type="evidence" value="ECO:0007669"/>
    <property type="project" value="InterPro"/>
</dbReference>
<dbReference type="InterPro" id="IPR010664">
    <property type="entry name" value="LipoPS_assembly_LptC-rel"/>
</dbReference>
<dbReference type="RefSeq" id="WP_154426958.1">
    <property type="nucleotide sequence ID" value="NZ_VUNN01000037.1"/>
</dbReference>
<comment type="caution">
    <text evidence="1">The sequence shown here is derived from an EMBL/GenBank/DDBJ whole genome shotgun (WGS) entry which is preliminary data.</text>
</comment>
<protein>
    <submittedName>
        <fullName evidence="1">LPS export ABC transporter periplasmic protein LptC</fullName>
    </submittedName>
</protein>
<dbReference type="Proteomes" id="UP000460549">
    <property type="component" value="Unassembled WGS sequence"/>
</dbReference>
<dbReference type="EMBL" id="VUNN01000037">
    <property type="protein sequence ID" value="MSU07313.1"/>
    <property type="molecule type" value="Genomic_DNA"/>
</dbReference>